<dbReference type="InterPro" id="IPR021315">
    <property type="entry name" value="Gap/Sap"/>
</dbReference>
<dbReference type="EMBL" id="BSQG01000004">
    <property type="protein sequence ID" value="GLU48444.1"/>
    <property type="molecule type" value="Genomic_DNA"/>
</dbReference>
<dbReference type="AlphaFoldDB" id="A0A9W6P7F1"/>
<evidence type="ECO:0000256" key="1">
    <source>
        <dbReference type="SAM" id="Phobius"/>
    </source>
</evidence>
<evidence type="ECO:0008006" key="4">
    <source>
        <dbReference type="Google" id="ProtNLM"/>
    </source>
</evidence>
<keyword evidence="1" id="KW-0472">Membrane</keyword>
<dbReference type="Pfam" id="PF11139">
    <property type="entry name" value="SfLAP"/>
    <property type="match status" value="1"/>
</dbReference>
<keyword evidence="1" id="KW-1133">Transmembrane helix</keyword>
<evidence type="ECO:0000313" key="3">
    <source>
        <dbReference type="Proteomes" id="UP001165092"/>
    </source>
</evidence>
<keyword evidence="3" id="KW-1185">Reference proteome</keyword>
<evidence type="ECO:0000313" key="2">
    <source>
        <dbReference type="EMBL" id="GLU48444.1"/>
    </source>
</evidence>
<feature type="transmembrane region" description="Helical" evidence="1">
    <location>
        <begin position="186"/>
        <end position="207"/>
    </location>
</feature>
<reference evidence="2" key="1">
    <citation type="submission" date="2023-02" db="EMBL/GenBank/DDBJ databases">
        <title>Nocardiopsis ansamitocini NBRC 112285.</title>
        <authorList>
            <person name="Ichikawa N."/>
            <person name="Sato H."/>
            <person name="Tonouchi N."/>
        </authorList>
    </citation>
    <scope>NUCLEOTIDE SEQUENCE</scope>
    <source>
        <strain evidence="2">NBRC 112285</strain>
    </source>
</reference>
<feature type="transmembrane region" description="Helical" evidence="1">
    <location>
        <begin position="37"/>
        <end position="56"/>
    </location>
</feature>
<feature type="transmembrane region" description="Helical" evidence="1">
    <location>
        <begin position="116"/>
        <end position="140"/>
    </location>
</feature>
<proteinExistence type="predicted"/>
<sequence>MNLQILPLAITMMMGPQIISAIILVTTGRPVRDSVAFLAGVALAASVGVTITRGIFSLLGHGVSLGDPSQRGSVGTVIQFGLVILLLGAAVKNYVRRETVEPPKWLSALMEAGPGKAFATGFLVILLMPSDIVVLLTVGANLEQNKASVVAALPFIGATVLIAALPLLALLLFHRRAATAMPRVREWANSHSWVINVVTCLIFVLLIL</sequence>
<comment type="caution">
    <text evidence="2">The sequence shown here is derived from an EMBL/GenBank/DDBJ whole genome shotgun (WGS) entry which is preliminary data.</text>
</comment>
<accession>A0A9W6P7F1</accession>
<feature type="transmembrane region" description="Helical" evidence="1">
    <location>
        <begin position="152"/>
        <end position="174"/>
    </location>
</feature>
<feature type="transmembrane region" description="Helical" evidence="1">
    <location>
        <begin position="6"/>
        <end position="25"/>
    </location>
</feature>
<dbReference type="Proteomes" id="UP001165092">
    <property type="component" value="Unassembled WGS sequence"/>
</dbReference>
<feature type="transmembrane region" description="Helical" evidence="1">
    <location>
        <begin position="76"/>
        <end position="95"/>
    </location>
</feature>
<name>A0A9W6P7F1_9ACTN</name>
<dbReference type="RefSeq" id="WP_285759922.1">
    <property type="nucleotide sequence ID" value="NZ_BSQG01000004.1"/>
</dbReference>
<protein>
    <recommendedName>
        <fullName evidence="4">GAP family protein</fullName>
    </recommendedName>
</protein>
<gene>
    <name evidence="2" type="ORF">Nans01_27950</name>
</gene>
<keyword evidence="1" id="KW-0812">Transmembrane</keyword>
<organism evidence="2 3">
    <name type="scientific">Nocardiopsis ansamitocini</name>
    <dbReference type="NCBI Taxonomy" id="1670832"/>
    <lineage>
        <taxon>Bacteria</taxon>
        <taxon>Bacillati</taxon>
        <taxon>Actinomycetota</taxon>
        <taxon>Actinomycetes</taxon>
        <taxon>Streptosporangiales</taxon>
        <taxon>Nocardiopsidaceae</taxon>
        <taxon>Nocardiopsis</taxon>
    </lineage>
</organism>